<accession>A0A2H0BTQ4</accession>
<dbReference type="EMBL" id="PCTA01000035">
    <property type="protein sequence ID" value="PIP61066.1"/>
    <property type="molecule type" value="Genomic_DNA"/>
</dbReference>
<dbReference type="InterPro" id="IPR027981">
    <property type="entry name" value="DUF4446"/>
</dbReference>
<dbReference type="AlphaFoldDB" id="A0A2H0BTQ4"/>
<organism evidence="3 4">
    <name type="scientific">Candidatus Roizmanbacteria bacterium CG22_combo_CG10-13_8_21_14_all_38_20</name>
    <dbReference type="NCBI Taxonomy" id="1974862"/>
    <lineage>
        <taxon>Bacteria</taxon>
        <taxon>Candidatus Roizmaniibacteriota</taxon>
    </lineage>
</organism>
<name>A0A2H0BTQ4_9BACT</name>
<keyword evidence="2" id="KW-0812">Transmembrane</keyword>
<gene>
    <name evidence="3" type="ORF">COW99_06115</name>
</gene>
<sequence>MVFTLLPGVLTAILGLIFAWLLLLTYAVFKSVSHYNNLTKGLSKNKLAEILEHILAEIKKTKANLSDLDKDHHQLTKRARSFVQNVRLLRYNPFKEVGGDQSFIISFLDDERSGVVVSSLHSRQNTRWFAKSVKKGKGVDHELSKEEEELVNG</sequence>
<dbReference type="Pfam" id="PF14584">
    <property type="entry name" value="DUF4446"/>
    <property type="match status" value="1"/>
</dbReference>
<evidence type="ECO:0000256" key="1">
    <source>
        <dbReference type="SAM" id="Coils"/>
    </source>
</evidence>
<evidence type="ECO:0000313" key="4">
    <source>
        <dbReference type="Proteomes" id="UP000231246"/>
    </source>
</evidence>
<dbReference type="Proteomes" id="UP000231246">
    <property type="component" value="Unassembled WGS sequence"/>
</dbReference>
<reference evidence="3 4" key="1">
    <citation type="submission" date="2017-09" db="EMBL/GenBank/DDBJ databases">
        <title>Depth-based differentiation of microbial function through sediment-hosted aquifers and enrichment of novel symbionts in the deep terrestrial subsurface.</title>
        <authorList>
            <person name="Probst A.J."/>
            <person name="Ladd B."/>
            <person name="Jarett J.K."/>
            <person name="Geller-Mcgrath D.E."/>
            <person name="Sieber C.M."/>
            <person name="Emerson J.B."/>
            <person name="Anantharaman K."/>
            <person name="Thomas B.C."/>
            <person name="Malmstrom R."/>
            <person name="Stieglmeier M."/>
            <person name="Klingl A."/>
            <person name="Woyke T."/>
            <person name="Ryan C.M."/>
            <person name="Banfield J.F."/>
        </authorList>
    </citation>
    <scope>NUCLEOTIDE SEQUENCE [LARGE SCALE GENOMIC DNA]</scope>
    <source>
        <strain evidence="3">CG22_combo_CG10-13_8_21_14_all_38_20</strain>
    </source>
</reference>
<proteinExistence type="predicted"/>
<keyword evidence="1" id="KW-0175">Coiled coil</keyword>
<protein>
    <recommendedName>
        <fullName evidence="5">DUF4446 domain-containing protein</fullName>
    </recommendedName>
</protein>
<keyword evidence="2" id="KW-0472">Membrane</keyword>
<evidence type="ECO:0000256" key="2">
    <source>
        <dbReference type="SAM" id="Phobius"/>
    </source>
</evidence>
<feature type="transmembrane region" description="Helical" evidence="2">
    <location>
        <begin position="6"/>
        <end position="29"/>
    </location>
</feature>
<keyword evidence="2" id="KW-1133">Transmembrane helix</keyword>
<feature type="coiled-coil region" evidence="1">
    <location>
        <begin position="51"/>
        <end position="78"/>
    </location>
</feature>
<evidence type="ECO:0008006" key="5">
    <source>
        <dbReference type="Google" id="ProtNLM"/>
    </source>
</evidence>
<comment type="caution">
    <text evidence="3">The sequence shown here is derived from an EMBL/GenBank/DDBJ whole genome shotgun (WGS) entry which is preliminary data.</text>
</comment>
<evidence type="ECO:0000313" key="3">
    <source>
        <dbReference type="EMBL" id="PIP61066.1"/>
    </source>
</evidence>